<reference evidence="1 2" key="1">
    <citation type="submission" date="2019-05" db="EMBL/GenBank/DDBJ databases">
        <title>Draft genome sequence of Nonomuraea turkmeniaca DSM 43926.</title>
        <authorList>
            <person name="Saricaoglu S."/>
            <person name="Isik K."/>
        </authorList>
    </citation>
    <scope>NUCLEOTIDE SEQUENCE [LARGE SCALE GENOMIC DNA]</scope>
    <source>
        <strain evidence="1 2">DSM 43926</strain>
    </source>
</reference>
<dbReference type="AlphaFoldDB" id="A0A5S4EYI8"/>
<gene>
    <name evidence="1" type="ORF">ETD86_46825</name>
</gene>
<dbReference type="EMBL" id="VCKY01000278">
    <property type="protein sequence ID" value="TMR08653.1"/>
    <property type="molecule type" value="Genomic_DNA"/>
</dbReference>
<dbReference type="RefSeq" id="WP_138673085.1">
    <property type="nucleotide sequence ID" value="NZ_VCKY01000278.1"/>
</dbReference>
<evidence type="ECO:0000313" key="1">
    <source>
        <dbReference type="EMBL" id="TMR08653.1"/>
    </source>
</evidence>
<protein>
    <submittedName>
        <fullName evidence="1">Uncharacterized protein</fullName>
    </submittedName>
</protein>
<name>A0A5S4EYI8_9ACTN</name>
<organism evidence="1 2">
    <name type="scientific">Nonomuraea turkmeniaca</name>
    <dbReference type="NCBI Taxonomy" id="103838"/>
    <lineage>
        <taxon>Bacteria</taxon>
        <taxon>Bacillati</taxon>
        <taxon>Actinomycetota</taxon>
        <taxon>Actinomycetes</taxon>
        <taxon>Streptosporangiales</taxon>
        <taxon>Streptosporangiaceae</taxon>
        <taxon>Nonomuraea</taxon>
    </lineage>
</organism>
<evidence type="ECO:0000313" key="2">
    <source>
        <dbReference type="Proteomes" id="UP000309128"/>
    </source>
</evidence>
<keyword evidence="2" id="KW-1185">Reference proteome</keyword>
<accession>A0A5S4EYI8</accession>
<dbReference type="Proteomes" id="UP000309128">
    <property type="component" value="Unassembled WGS sequence"/>
</dbReference>
<proteinExistence type="predicted"/>
<comment type="caution">
    <text evidence="1">The sequence shown here is derived from an EMBL/GenBank/DDBJ whole genome shotgun (WGS) entry which is preliminary data.</text>
</comment>
<sequence length="60" mass="6282">MHIREGQPRRADIPARAARGHRIVPPIRALALVDVAGTPTLISAGDEGLQAVTFPGSFPG</sequence>